<keyword evidence="2" id="KW-1185">Reference proteome</keyword>
<comment type="caution">
    <text evidence="1">The sequence shown here is derived from an EMBL/GenBank/DDBJ whole genome shotgun (WGS) entry which is preliminary data.</text>
</comment>
<proteinExistence type="predicted"/>
<protein>
    <submittedName>
        <fullName evidence="1">Uncharacterized protein</fullName>
    </submittedName>
</protein>
<dbReference type="EMBL" id="CAKOGP040001792">
    <property type="protein sequence ID" value="CAJ1951958.1"/>
    <property type="molecule type" value="Genomic_DNA"/>
</dbReference>
<dbReference type="PANTHER" id="PTHR33266:SF1">
    <property type="entry name" value="F-BOX DOMAIN-CONTAINING PROTEIN"/>
    <property type="match status" value="1"/>
</dbReference>
<dbReference type="Proteomes" id="UP001295423">
    <property type="component" value="Unassembled WGS sequence"/>
</dbReference>
<gene>
    <name evidence="1" type="ORF">CYCCA115_LOCUS13324</name>
</gene>
<accession>A0AAD2FT51</accession>
<dbReference type="PANTHER" id="PTHR33266">
    <property type="entry name" value="CHROMOSOME 15, WHOLE GENOME SHOTGUN SEQUENCE"/>
    <property type="match status" value="1"/>
</dbReference>
<organism evidence="1 2">
    <name type="scientific">Cylindrotheca closterium</name>
    <dbReference type="NCBI Taxonomy" id="2856"/>
    <lineage>
        <taxon>Eukaryota</taxon>
        <taxon>Sar</taxon>
        <taxon>Stramenopiles</taxon>
        <taxon>Ochrophyta</taxon>
        <taxon>Bacillariophyta</taxon>
        <taxon>Bacillariophyceae</taxon>
        <taxon>Bacillariophycidae</taxon>
        <taxon>Bacillariales</taxon>
        <taxon>Bacillariaceae</taxon>
        <taxon>Cylindrotheca</taxon>
    </lineage>
</organism>
<dbReference type="AlphaFoldDB" id="A0AAD2FT51"/>
<evidence type="ECO:0000313" key="1">
    <source>
        <dbReference type="EMBL" id="CAJ1951958.1"/>
    </source>
</evidence>
<reference evidence="1" key="1">
    <citation type="submission" date="2023-08" db="EMBL/GenBank/DDBJ databases">
        <authorList>
            <person name="Audoor S."/>
            <person name="Bilcke G."/>
        </authorList>
    </citation>
    <scope>NUCLEOTIDE SEQUENCE</scope>
</reference>
<sequence>MIVWFLSTISSAKQELSHSYDVHKFVLQAERVAKWFDASKDSVNASEYEDGPYFCVVQSSRMGKTKLIYEGCKQLEQKNNWSCYTVLPLTLKDSNALTNGDVFSHRLNLEASMKEKTALDAATAALEYLNTFCDKLVAEASNQDDDENTIFLCFDEAHVYLECQRFTDDKGAENVKHAAFLFRCIRLWLRQKKRQHKVIGCFFGTLATLASFRLEPEPQLSVPSSRDFTLSGAQYNFYDKGAKMFPIFLQTTTMGCLAGRNLEGDKELGKHTTEYRQAIRHGRPLFELMEENGDLARNEGSVVRRMLLYGLRNHWIVGKESLKACLSILGTRVQMGQTSFPVASDMVGYGYANLTHATSTDAIICYMPDPVCGRLAMQLMDPEWTLGDIKGRPSSWWLRKMKEIFSQGLCRAEKGDFGEVMVALYFLVCADVLRRQDNHNHTTFSVSLEDWIEQLTTGGLERRQGRHSDEDVLPKRKSKRLLAAKSQVSRQKMTAEKADETMDEACEVEVEASISFIQVCRNYLRACEADWEGFCSQDFLSYMYASGTAFYVFPGCPIIDLVIPIKLSGQGKQITLRLW</sequence>
<name>A0AAD2FT51_9STRA</name>
<evidence type="ECO:0000313" key="2">
    <source>
        <dbReference type="Proteomes" id="UP001295423"/>
    </source>
</evidence>